<dbReference type="RefSeq" id="WP_150336540.1">
    <property type="nucleotide sequence ID" value="NZ_JAERIX010000056.1"/>
</dbReference>
<proteinExistence type="predicted"/>
<evidence type="ECO:0000313" key="2">
    <source>
        <dbReference type="EMBL" id="KAA8711451.1"/>
    </source>
</evidence>
<dbReference type="InterPro" id="IPR004516">
    <property type="entry name" value="HisRS/HisZ"/>
</dbReference>
<dbReference type="AlphaFoldDB" id="A0A5M9QTG9"/>
<protein>
    <submittedName>
        <fullName evidence="2">ATP phosphoribosyltransferase regulatory subunit</fullName>
    </submittedName>
</protein>
<dbReference type="InterPro" id="IPR045864">
    <property type="entry name" value="aa-tRNA-synth_II/BPL/LPL"/>
</dbReference>
<dbReference type="InterPro" id="IPR041715">
    <property type="entry name" value="HisRS-like_core"/>
</dbReference>
<sequence length="288" mass="33497">MVFEHEIPEGTKLYFGRSARIKRELENAACEIFYSHGFEEVITPYFSYLEHQQNFSNRHLIRLSSQNNHQISLRYDSTIDTIRTITKRLERATSHKKWFYIQPVFSYPTNEIYQIGAESIYDDNLHTMISVGLEILSSCDIKATLQFSNVKILALVLAEIGIDKDTYKALSMRELAQKARFVEELLRLNTLQDLDSFLPNAPMFLRFELERLSHKAHACEYEQILISPLEPPLVDYYDDVVFRVFSENDTLMLGGKYNIQECLCCGFGIYTDSVISHILARESNKSYK</sequence>
<dbReference type="NCBIfam" id="NF008946">
    <property type="entry name" value="PRK12293.1"/>
    <property type="match status" value="1"/>
</dbReference>
<accession>A0A5M9QTG9</accession>
<gene>
    <name evidence="2" type="ORF">F4V45_00260</name>
</gene>
<dbReference type="Gene3D" id="3.30.930.10">
    <property type="entry name" value="Bira Bifunctional Protein, Domain 2"/>
    <property type="match status" value="1"/>
</dbReference>
<dbReference type="GO" id="GO:0016757">
    <property type="term" value="F:glycosyltransferase activity"/>
    <property type="evidence" value="ECO:0007669"/>
    <property type="project" value="UniProtKB-KW"/>
</dbReference>
<dbReference type="GO" id="GO:0005737">
    <property type="term" value="C:cytoplasm"/>
    <property type="evidence" value="ECO:0007669"/>
    <property type="project" value="InterPro"/>
</dbReference>
<keyword evidence="2" id="KW-0808">Transferase</keyword>
<dbReference type="GO" id="GO:0006427">
    <property type="term" value="P:histidyl-tRNA aminoacylation"/>
    <property type="evidence" value="ECO:0007669"/>
    <property type="project" value="TreeGrafter"/>
</dbReference>
<dbReference type="Pfam" id="PF13393">
    <property type="entry name" value="tRNA-synt_His"/>
    <property type="match status" value="1"/>
</dbReference>
<feature type="domain" description="Class II Histidinyl-tRNA synthetase (HisRS)-like catalytic core" evidence="1">
    <location>
        <begin position="18"/>
        <end position="271"/>
    </location>
</feature>
<keyword evidence="2" id="KW-0328">Glycosyltransferase</keyword>
<evidence type="ECO:0000313" key="3">
    <source>
        <dbReference type="Proteomes" id="UP000323707"/>
    </source>
</evidence>
<name>A0A5M9QTG9_9HELI</name>
<dbReference type="PANTHER" id="PTHR43707:SF1">
    <property type="entry name" value="HISTIDINE--TRNA LIGASE, MITOCHONDRIAL-RELATED"/>
    <property type="match status" value="1"/>
</dbReference>
<evidence type="ECO:0000259" key="1">
    <source>
        <dbReference type="Pfam" id="PF13393"/>
    </source>
</evidence>
<reference evidence="2 3" key="1">
    <citation type="submission" date="2019-09" db="EMBL/GenBank/DDBJ databases">
        <title>Draft genome sequence of various Type strains from the CCUG.</title>
        <authorList>
            <person name="Pineiro-Iglesias B."/>
            <person name="Tunovic T."/>
            <person name="Unosson C."/>
            <person name="Inganas E."/>
            <person name="Ohlen M."/>
            <person name="Cardew S."/>
            <person name="Jensie-Markopoulos S."/>
            <person name="Salva-Serra F."/>
            <person name="Jaen-Luchoro D."/>
            <person name="Karlsson R."/>
            <person name="Svensson-Stadler L."/>
            <person name="Chun J."/>
            <person name="Moore E."/>
        </authorList>
    </citation>
    <scope>NUCLEOTIDE SEQUENCE [LARGE SCALE GENOMIC DNA]</scope>
    <source>
        <strain evidence="2 3">CCUG 32756T</strain>
    </source>
</reference>
<organism evidence="2 3">
    <name type="scientific">Helicobacter canis</name>
    <dbReference type="NCBI Taxonomy" id="29419"/>
    <lineage>
        <taxon>Bacteria</taxon>
        <taxon>Pseudomonadati</taxon>
        <taxon>Campylobacterota</taxon>
        <taxon>Epsilonproteobacteria</taxon>
        <taxon>Campylobacterales</taxon>
        <taxon>Helicobacteraceae</taxon>
        <taxon>Helicobacter</taxon>
    </lineage>
</organism>
<dbReference type="GO" id="GO:0004821">
    <property type="term" value="F:histidine-tRNA ligase activity"/>
    <property type="evidence" value="ECO:0007669"/>
    <property type="project" value="TreeGrafter"/>
</dbReference>
<dbReference type="Proteomes" id="UP000323707">
    <property type="component" value="Unassembled WGS sequence"/>
</dbReference>
<dbReference type="PANTHER" id="PTHR43707">
    <property type="entry name" value="HISTIDYL-TRNA SYNTHETASE"/>
    <property type="match status" value="1"/>
</dbReference>
<dbReference type="SUPFAM" id="SSF55681">
    <property type="entry name" value="Class II aaRS and biotin synthetases"/>
    <property type="match status" value="1"/>
</dbReference>
<dbReference type="EMBL" id="VXKE01000001">
    <property type="protein sequence ID" value="KAA8711451.1"/>
    <property type="molecule type" value="Genomic_DNA"/>
</dbReference>
<comment type="caution">
    <text evidence="2">The sequence shown here is derived from an EMBL/GenBank/DDBJ whole genome shotgun (WGS) entry which is preliminary data.</text>
</comment>